<name>A0A068XTC7_ECHMU</name>
<gene>
    <name evidence="1" type="ORF">EmuJ_000296100</name>
</gene>
<proteinExistence type="predicted"/>
<keyword evidence="2" id="KW-1185">Reference proteome</keyword>
<dbReference type="EMBL" id="LN902850">
    <property type="protein sequence ID" value="CDS35492.1"/>
    <property type="molecule type" value="Genomic_DNA"/>
</dbReference>
<dbReference type="AlphaFoldDB" id="A0A068XTC7"/>
<sequence length="86" mass="9765">MNGFLHTICRIWGRLRPHVLDFLLAFTRVGTPESRCNRTSSTDKLISSIVNEVLIGFSASNLVDLFFRGGINAWTNIWFPNSCFLC</sequence>
<dbReference type="Proteomes" id="UP000017246">
    <property type="component" value="Unassembled WGS sequence"/>
</dbReference>
<protein>
    <submittedName>
        <fullName evidence="1">Hypothetical transcript</fullName>
    </submittedName>
</protein>
<accession>A0A068XTC7</accession>
<evidence type="ECO:0000313" key="1">
    <source>
        <dbReference type="EMBL" id="CDS35492.1"/>
    </source>
</evidence>
<reference evidence="1" key="2">
    <citation type="submission" date="2015-11" db="EMBL/GenBank/DDBJ databases">
        <authorList>
            <person name="Zhang Y."/>
            <person name="Guo Z."/>
        </authorList>
    </citation>
    <scope>NUCLEOTIDE SEQUENCE</scope>
</reference>
<evidence type="ECO:0000313" key="2">
    <source>
        <dbReference type="Proteomes" id="UP000017246"/>
    </source>
</evidence>
<organism evidence="1 2">
    <name type="scientific">Echinococcus multilocularis</name>
    <name type="common">Fox tapeworm</name>
    <dbReference type="NCBI Taxonomy" id="6211"/>
    <lineage>
        <taxon>Eukaryota</taxon>
        <taxon>Metazoa</taxon>
        <taxon>Spiralia</taxon>
        <taxon>Lophotrochozoa</taxon>
        <taxon>Platyhelminthes</taxon>
        <taxon>Cestoda</taxon>
        <taxon>Eucestoda</taxon>
        <taxon>Cyclophyllidea</taxon>
        <taxon>Taeniidae</taxon>
        <taxon>Echinococcus</taxon>
    </lineage>
</organism>
<reference evidence="1" key="1">
    <citation type="journal article" date="2013" name="Nature">
        <title>The genomes of four tapeworm species reveal adaptations to parasitism.</title>
        <authorList>
            <person name="Tsai I.J."/>
            <person name="Zarowiecki M."/>
            <person name="Holroyd N."/>
            <person name="Garciarrubio A."/>
            <person name="Sanchez-Flores A."/>
            <person name="Brooks K.L."/>
            <person name="Tracey A."/>
            <person name="Bobes R.J."/>
            <person name="Fragoso G."/>
            <person name="Sciutto E."/>
            <person name="Aslett M."/>
            <person name="Beasley H."/>
            <person name="Bennett H.M."/>
            <person name="Cai J."/>
            <person name="Camicia F."/>
            <person name="Clark R."/>
            <person name="Cucher M."/>
            <person name="De Silva N."/>
            <person name="Day T.A."/>
            <person name="Deplazes P."/>
            <person name="Estrada K."/>
            <person name="Fernandez C."/>
            <person name="Holland P.W."/>
            <person name="Hou J."/>
            <person name="Hu S."/>
            <person name="Huckvale T."/>
            <person name="Hung S.S."/>
            <person name="Kamenetzky L."/>
            <person name="Keane J.A."/>
            <person name="Kiss F."/>
            <person name="Koziol U."/>
            <person name="Lambert O."/>
            <person name="Liu K."/>
            <person name="Luo X."/>
            <person name="Luo Y."/>
            <person name="Macchiaroli N."/>
            <person name="Nichol S."/>
            <person name="Paps J."/>
            <person name="Parkinson J."/>
            <person name="Pouchkina-Stantcheva N."/>
            <person name="Riddiford N."/>
            <person name="Rosenzvit M."/>
            <person name="Salinas G."/>
            <person name="Wasmuth J.D."/>
            <person name="Zamanian M."/>
            <person name="Zheng Y."/>
            <person name="Cai X."/>
            <person name="Soberon X."/>
            <person name="Olson P.D."/>
            <person name="Laclette J.P."/>
            <person name="Brehm K."/>
            <person name="Berriman M."/>
            <person name="Garciarrubio A."/>
            <person name="Bobes R.J."/>
            <person name="Fragoso G."/>
            <person name="Sanchez-Flores A."/>
            <person name="Estrada K."/>
            <person name="Cevallos M.A."/>
            <person name="Morett E."/>
            <person name="Gonzalez V."/>
            <person name="Portillo T."/>
            <person name="Ochoa-Leyva A."/>
            <person name="Jose M.V."/>
            <person name="Sciutto E."/>
            <person name="Landa A."/>
            <person name="Jimenez L."/>
            <person name="Valdes V."/>
            <person name="Carrero J.C."/>
            <person name="Larralde C."/>
            <person name="Morales-Montor J."/>
            <person name="Limon-Lason J."/>
            <person name="Soberon X."/>
            <person name="Laclette J.P."/>
        </authorList>
    </citation>
    <scope>NUCLEOTIDE SEQUENCE [LARGE SCALE GENOMIC DNA]</scope>
</reference>